<dbReference type="EMBL" id="AMZH03015851">
    <property type="protein sequence ID" value="RRT45409.1"/>
    <property type="molecule type" value="Genomic_DNA"/>
</dbReference>
<feature type="domain" description="CRAL-TRIO" evidence="1">
    <location>
        <begin position="104"/>
        <end position="290"/>
    </location>
</feature>
<dbReference type="SUPFAM" id="SSF46938">
    <property type="entry name" value="CRAL/TRIO N-terminal domain"/>
    <property type="match status" value="1"/>
</dbReference>
<dbReference type="Proteomes" id="UP000287651">
    <property type="component" value="Unassembled WGS sequence"/>
</dbReference>
<sequence length="482" mass="53904">MRAATERQDPKERERVEAVLGVLKKQAPLTVKQVRVWSHFFLCFDSWDTYEDSEACICLGRQWWQEKFCSYACVERFLRAEGDGVKKVAKHLRAVLSWRESIGADHLIADEFHGELADGMAYVAGHDNEARPVMVRLPHQARLPETSFPEVVRSIAPAFLRLLVFTLEVAVSSMARNVDQFVLLFDASKLSNPANFTLVVSMTSWSSPKSFLHLFMGTLKVISDYYPGRLHKAFVIDPPTLFSCLWKGVRPFVELSAVTAVVSSLDFEDSLEDGYFTSLLRTASFRFDPAAAKVGSCASSRFSFTVSHLNSLKPWYLSTTATATRSAVVPTSSPSLIGASPLNARSFSFASPAARSTSRVGIAGAAISRSIPSTPSSAPPCRLRQPQPRTPMPSFFQSPAALFSFKKEGRLSRAERERESFLPFLRFYRRPYDESVYRANMRPPLSGLISIVSHHDQLKQRRNKIQSLPALTAPTKEQRPPN</sequence>
<dbReference type="InterPro" id="IPR001251">
    <property type="entry name" value="CRAL-TRIO_dom"/>
</dbReference>
<dbReference type="PANTHER" id="PTHR47104">
    <property type="entry name" value="SEC14P-LIKE PHOSPHATIDYLINOSITOL TRANSFER FAMILY PROTEIN"/>
    <property type="match status" value="1"/>
</dbReference>
<reference evidence="2 3" key="1">
    <citation type="journal article" date="2014" name="Agronomy (Basel)">
        <title>A Draft Genome Sequence for Ensete ventricosum, the Drought-Tolerant Tree Against Hunger.</title>
        <authorList>
            <person name="Harrison J."/>
            <person name="Moore K.A."/>
            <person name="Paszkiewicz K."/>
            <person name="Jones T."/>
            <person name="Grant M."/>
            <person name="Ambacheew D."/>
            <person name="Muzemil S."/>
            <person name="Studholme D.J."/>
        </authorList>
    </citation>
    <scope>NUCLEOTIDE SEQUENCE [LARGE SCALE GENOMIC DNA]</scope>
</reference>
<dbReference type="CDD" id="cd00170">
    <property type="entry name" value="SEC14"/>
    <property type="match status" value="1"/>
</dbReference>
<dbReference type="InterPro" id="IPR036273">
    <property type="entry name" value="CRAL/TRIO_N_dom_sf"/>
</dbReference>
<dbReference type="PANTHER" id="PTHR47104:SF1">
    <property type="entry name" value="SEC14P-LIKE PHOSPHATIDYLINOSITOL TRANSFER FAMILY PROTEIN"/>
    <property type="match status" value="1"/>
</dbReference>
<gene>
    <name evidence="2" type="ORF">B296_00024426</name>
</gene>
<dbReference type="Gene3D" id="3.40.525.10">
    <property type="entry name" value="CRAL-TRIO lipid binding domain"/>
    <property type="match status" value="1"/>
</dbReference>
<dbReference type="PROSITE" id="PS50191">
    <property type="entry name" value="CRAL_TRIO"/>
    <property type="match status" value="1"/>
</dbReference>
<dbReference type="InterPro" id="IPR036865">
    <property type="entry name" value="CRAL-TRIO_dom_sf"/>
</dbReference>
<dbReference type="AlphaFoldDB" id="A0A426Y0Y2"/>
<evidence type="ECO:0000259" key="1">
    <source>
        <dbReference type="PROSITE" id="PS50191"/>
    </source>
</evidence>
<dbReference type="SUPFAM" id="SSF52087">
    <property type="entry name" value="CRAL/TRIO domain"/>
    <property type="match status" value="1"/>
</dbReference>
<organism evidence="2 3">
    <name type="scientific">Ensete ventricosum</name>
    <name type="common">Abyssinian banana</name>
    <name type="synonym">Musa ensete</name>
    <dbReference type="NCBI Taxonomy" id="4639"/>
    <lineage>
        <taxon>Eukaryota</taxon>
        <taxon>Viridiplantae</taxon>
        <taxon>Streptophyta</taxon>
        <taxon>Embryophyta</taxon>
        <taxon>Tracheophyta</taxon>
        <taxon>Spermatophyta</taxon>
        <taxon>Magnoliopsida</taxon>
        <taxon>Liliopsida</taxon>
        <taxon>Zingiberales</taxon>
        <taxon>Musaceae</taxon>
        <taxon>Ensete</taxon>
    </lineage>
</organism>
<evidence type="ECO:0000313" key="2">
    <source>
        <dbReference type="EMBL" id="RRT45409.1"/>
    </source>
</evidence>
<dbReference type="Pfam" id="PF00650">
    <property type="entry name" value="CRAL_TRIO"/>
    <property type="match status" value="1"/>
</dbReference>
<proteinExistence type="predicted"/>
<comment type="caution">
    <text evidence="2">The sequence shown here is derived from an EMBL/GenBank/DDBJ whole genome shotgun (WGS) entry which is preliminary data.</text>
</comment>
<name>A0A426Y0Y2_ENSVE</name>
<protein>
    <recommendedName>
        <fullName evidence="1">CRAL-TRIO domain-containing protein</fullName>
    </recommendedName>
</protein>
<accession>A0A426Y0Y2</accession>
<evidence type="ECO:0000313" key="3">
    <source>
        <dbReference type="Proteomes" id="UP000287651"/>
    </source>
</evidence>